<dbReference type="RefSeq" id="WP_035192910.1">
    <property type="nucleotide sequence ID" value="NZ_JJRY01000001.1"/>
</dbReference>
<sequence>MANTISYNEYIDYSPDDNIWKPIENEEIPFYRTLIENVYHTFENGTKKEKGDSMEKLMTFIYQRFKAIKVCHNVRSNDNQIDHIVEFIDGMTPAFIQHYIGLRLIGESKNHKKTIGSREVSNLDELLRDKDSKLGVFSSFYSFSKGQSMWVNAEGKRRKLALKYGRKIIGFTIKELESLVEKNFYTLLKQKFNNLVDEIEDDFSDHDCKSPYNVSLLNNLIQLNNLGIIDQEAFINGKRLIEERYGNTDIE</sequence>
<dbReference type="EMBL" id="JJRY01000001">
    <property type="protein sequence ID" value="KEF40472.1"/>
    <property type="molecule type" value="Genomic_DNA"/>
</dbReference>
<dbReference type="GO" id="GO:0004519">
    <property type="term" value="F:endonuclease activity"/>
    <property type="evidence" value="ECO:0007669"/>
    <property type="project" value="UniProtKB-KW"/>
</dbReference>
<accession>A0A072NTB4</accession>
<proteinExistence type="predicted"/>
<organism evidence="1 2">
    <name type="scientific">Schinkia azotoformans MEV2011</name>
    <dbReference type="NCBI Taxonomy" id="1348973"/>
    <lineage>
        <taxon>Bacteria</taxon>
        <taxon>Bacillati</taxon>
        <taxon>Bacillota</taxon>
        <taxon>Bacilli</taxon>
        <taxon>Bacillales</taxon>
        <taxon>Bacillaceae</taxon>
        <taxon>Calidifontibacillus/Schinkia group</taxon>
        <taxon>Schinkia</taxon>
    </lineage>
</organism>
<evidence type="ECO:0000313" key="2">
    <source>
        <dbReference type="Proteomes" id="UP000027936"/>
    </source>
</evidence>
<reference evidence="1 2" key="1">
    <citation type="submission" date="2014-04" db="EMBL/GenBank/DDBJ databases">
        <title>Draft genome sequence of Bacillus azotoformans MEV2011, a (co-) denitrifying strain unable to grow in the presence of oxygen.</title>
        <authorList>
            <person name="Nielsen M."/>
            <person name="Schreiber L."/>
            <person name="Finster K."/>
            <person name="Schramm A."/>
        </authorList>
    </citation>
    <scope>NUCLEOTIDE SEQUENCE [LARGE SCALE GENOMIC DNA]</scope>
    <source>
        <strain evidence="1 2">MEV2011</strain>
    </source>
</reference>
<gene>
    <name evidence="1" type="ORF">M670_00498</name>
</gene>
<keyword evidence="1" id="KW-0378">Hydrolase</keyword>
<protein>
    <submittedName>
        <fullName evidence="1">Restriction endonuclease</fullName>
    </submittedName>
</protein>
<keyword evidence="1" id="KW-0255">Endonuclease</keyword>
<dbReference type="AlphaFoldDB" id="A0A072NTB4"/>
<dbReference type="Proteomes" id="UP000027936">
    <property type="component" value="Unassembled WGS sequence"/>
</dbReference>
<evidence type="ECO:0000313" key="1">
    <source>
        <dbReference type="EMBL" id="KEF40472.1"/>
    </source>
</evidence>
<comment type="caution">
    <text evidence="1">The sequence shown here is derived from an EMBL/GenBank/DDBJ whole genome shotgun (WGS) entry which is preliminary data.</text>
</comment>
<dbReference type="OrthoDB" id="2964988at2"/>
<keyword evidence="1" id="KW-0540">Nuclease</keyword>
<name>A0A072NTB4_SCHAZ</name>
<dbReference type="PATRIC" id="fig|1348973.3.peg.483"/>